<dbReference type="SUPFAM" id="SSF53335">
    <property type="entry name" value="S-adenosyl-L-methionine-dependent methyltransferases"/>
    <property type="match status" value="1"/>
</dbReference>
<dbReference type="NCBIfam" id="TIGR01444">
    <property type="entry name" value="fkbM_fam"/>
    <property type="match status" value="1"/>
</dbReference>
<dbReference type="HOGENOM" id="CLU_048284_0_0_6"/>
<dbReference type="PANTHER" id="PTHR34203:SF15">
    <property type="entry name" value="SLL1173 PROTEIN"/>
    <property type="match status" value="1"/>
</dbReference>
<feature type="domain" description="Methyltransferase FkbM" evidence="1">
    <location>
        <begin position="181"/>
        <end position="351"/>
    </location>
</feature>
<proteinExistence type="predicted"/>
<gene>
    <name evidence="2" type="ordered locus">Q7A_2384</name>
</gene>
<dbReference type="Gene3D" id="3.40.50.150">
    <property type="entry name" value="Vaccinia Virus protein VP39"/>
    <property type="match status" value="1"/>
</dbReference>
<evidence type="ECO:0000259" key="1">
    <source>
        <dbReference type="Pfam" id="PF05050"/>
    </source>
</evidence>
<dbReference type="Pfam" id="PF05050">
    <property type="entry name" value="Methyltransf_21"/>
    <property type="match status" value="1"/>
</dbReference>
<dbReference type="KEGG" id="mej:Q7A_2384"/>
<dbReference type="Proteomes" id="UP000009144">
    <property type="component" value="Chromosome"/>
</dbReference>
<evidence type="ECO:0000313" key="3">
    <source>
        <dbReference type="Proteomes" id="UP000009144"/>
    </source>
</evidence>
<dbReference type="InterPro" id="IPR052514">
    <property type="entry name" value="SAM-dependent_MTase"/>
</dbReference>
<dbReference type="RefSeq" id="WP_014707549.1">
    <property type="nucleotide sequence ID" value="NC_017857.3"/>
</dbReference>
<dbReference type="PATRIC" id="fig|754476.3.peg.2347"/>
<keyword evidence="2" id="KW-0808">Transferase</keyword>
<dbReference type="PANTHER" id="PTHR34203">
    <property type="entry name" value="METHYLTRANSFERASE, FKBM FAMILY PROTEIN"/>
    <property type="match status" value="1"/>
</dbReference>
<accession>I1XLB5</accession>
<reference evidence="2 3" key="2">
    <citation type="journal article" date="2013" name="Int. J. Syst. Evol. Microbiol.">
        <title>Methylophaga nitratireducenticrescens sp. nov. and Methylophaga frappieri sp. nov., isolated from the biofilm of the methanol-fed denitrification system treating the seawater at the Montreal Biodome.</title>
        <authorList>
            <person name="Villeneuve C."/>
            <person name="Martineau C."/>
            <person name="Mauffrey F."/>
            <person name="Villemur R."/>
        </authorList>
    </citation>
    <scope>NUCLEOTIDE SEQUENCE [LARGE SCALE GENOMIC DNA]</scope>
    <source>
        <strain evidence="2 3">JAM1</strain>
    </source>
</reference>
<dbReference type="InterPro" id="IPR006342">
    <property type="entry name" value="FkbM_mtfrase"/>
</dbReference>
<keyword evidence="2" id="KW-0489">Methyltransferase</keyword>
<dbReference type="AlphaFoldDB" id="I1XLB5"/>
<reference evidence="2 3" key="1">
    <citation type="journal article" date="2012" name="J. Bacteriol.">
        <title>Complete genome sequences of Methylophaga sp. strain JAM1 and Methylophaga sp. strain JAM7.</title>
        <authorList>
            <person name="Villeneuve C."/>
            <person name="Martineau C."/>
            <person name="Mauffrey F."/>
            <person name="Villemur R."/>
        </authorList>
    </citation>
    <scope>NUCLEOTIDE SEQUENCE [LARGE SCALE GENOMIC DNA]</scope>
    <source>
        <strain evidence="2 3">JAM1</strain>
    </source>
</reference>
<dbReference type="eggNOG" id="COG1086">
    <property type="taxonomic scope" value="Bacteria"/>
</dbReference>
<sequence length="367" mass="41896">MKYNSEDVLELVKSLAPLVDEIDQNFINGGVIYGAGFVGTWACEYLQDIDVKVDCFLDRDARKTGSKIHNVLVKYPEQAEIEKVSAMLIAARHVVKQVADEMSGYDFPIMSFDGYFVVKNYARLVSVRDNFFQDERSVETFNALLIAMLTGSVESCLKVMEKDMYFGLPEFSGNFNEIFVDAGAFVGDSVERFIWENLGTFRHLYAFEPGYKQFAAMTKRMERLSQEWAIDESKISLVKAGLSSEQGRMNCTFVNDDPLRHGLAEATDEATEIDERISSVVWTLDAYLAGKPITFLKADVEGMEMPLLRGAEETIKKYKPKMALCVYHYPSDLYEIAEYVRQLVPEYQFRLRQHAPLFGDFVLYCYV</sequence>
<dbReference type="EMBL" id="CP003390">
    <property type="protein sequence ID" value="AFI85184.1"/>
    <property type="molecule type" value="Genomic_DNA"/>
</dbReference>
<dbReference type="InterPro" id="IPR029063">
    <property type="entry name" value="SAM-dependent_MTases_sf"/>
</dbReference>
<organism evidence="2 3">
    <name type="scientific">Methylophaga nitratireducenticrescens</name>
    <dbReference type="NCBI Taxonomy" id="754476"/>
    <lineage>
        <taxon>Bacteria</taxon>
        <taxon>Pseudomonadati</taxon>
        <taxon>Pseudomonadota</taxon>
        <taxon>Gammaproteobacteria</taxon>
        <taxon>Thiotrichales</taxon>
        <taxon>Piscirickettsiaceae</taxon>
        <taxon>Methylophaga</taxon>
    </lineage>
</organism>
<dbReference type="GO" id="GO:0032259">
    <property type="term" value="P:methylation"/>
    <property type="evidence" value="ECO:0007669"/>
    <property type="project" value="UniProtKB-KW"/>
</dbReference>
<evidence type="ECO:0000313" key="2">
    <source>
        <dbReference type="EMBL" id="AFI85184.1"/>
    </source>
</evidence>
<protein>
    <submittedName>
        <fullName evidence="2">Methyltransferase</fullName>
    </submittedName>
</protein>
<name>I1XLB5_METNJ</name>
<dbReference type="STRING" id="754476.Q7A_2384"/>
<keyword evidence="3" id="KW-1185">Reference proteome</keyword>
<dbReference type="GO" id="GO:0008168">
    <property type="term" value="F:methyltransferase activity"/>
    <property type="evidence" value="ECO:0007669"/>
    <property type="project" value="UniProtKB-KW"/>
</dbReference>